<comment type="caution">
    <text evidence="3">The sequence shown here is derived from an EMBL/GenBank/DDBJ whole genome shotgun (WGS) entry which is preliminary data.</text>
</comment>
<proteinExistence type="predicted"/>
<dbReference type="SMART" id="SM00175">
    <property type="entry name" value="RAB"/>
    <property type="match status" value="1"/>
</dbReference>
<dbReference type="InterPro" id="IPR050227">
    <property type="entry name" value="Rab"/>
</dbReference>
<protein>
    <submittedName>
        <fullName evidence="3">Ras-related protein Rab-27A</fullName>
    </submittedName>
</protein>
<sequence length="330" mass="36890">MFAERGRDEEDYDYLIKLLALGDSNVGKTSLLYQYTDGVFNVDMNATVGVDFRQKRVIRENKQDASGLLGQKQRLYLQLWDTAGQERFRSLCTVFLRDSMGFLLVFDLTNEKSLLSCREWMNLLCQHAYCERPDVILVGNKADKTEERVISTSDAQRLAQELQVPYIETSALSGKNVSAAIDMLLDLVMKRIEESVTKTRVHKATRNSNGGIHLENAKSTKNKSCAYYILPTSQFRESGARTSCLTFTPSQSTSATCTLTFIITPLSSPRLTFFSLNVQPPSPRVRSSVFTSVHKLNSSAIRTWLTGLNCDTCNVCAVPTPKSLTTASLC</sequence>
<evidence type="ECO:0000313" key="4">
    <source>
        <dbReference type="Proteomes" id="UP000019149"/>
    </source>
</evidence>
<dbReference type="Pfam" id="PF00071">
    <property type="entry name" value="Ras"/>
    <property type="match status" value="1"/>
</dbReference>
<reference evidence="3 4" key="1">
    <citation type="journal article" date="2013" name="Nat. Genet.">
        <title>The genome of the hydatid tapeworm Echinococcus granulosus.</title>
        <authorList>
            <person name="Zheng H."/>
            <person name="Zhang W."/>
            <person name="Zhang L."/>
            <person name="Zhang Z."/>
            <person name="Li J."/>
            <person name="Lu G."/>
            <person name="Zhu Y."/>
            <person name="Wang Y."/>
            <person name="Huang Y."/>
            <person name="Liu J."/>
            <person name="Kang H."/>
            <person name="Chen J."/>
            <person name="Wang L."/>
            <person name="Chen A."/>
            <person name="Yu S."/>
            <person name="Gao Z."/>
            <person name="Jin L."/>
            <person name="Gu W."/>
            <person name="Wang Z."/>
            <person name="Zhao L."/>
            <person name="Shi B."/>
            <person name="Wen H."/>
            <person name="Lin R."/>
            <person name="Jones M.K."/>
            <person name="Brejova B."/>
            <person name="Vinar T."/>
            <person name="Zhao G."/>
            <person name="McManus D.P."/>
            <person name="Chen Z."/>
            <person name="Zhou Y."/>
            <person name="Wang S."/>
        </authorList>
    </citation>
    <scope>NUCLEOTIDE SEQUENCE [LARGE SCALE GENOMIC DNA]</scope>
</reference>
<organism evidence="3 4">
    <name type="scientific">Echinococcus granulosus</name>
    <name type="common">Hydatid tapeworm</name>
    <dbReference type="NCBI Taxonomy" id="6210"/>
    <lineage>
        <taxon>Eukaryota</taxon>
        <taxon>Metazoa</taxon>
        <taxon>Spiralia</taxon>
        <taxon>Lophotrochozoa</taxon>
        <taxon>Platyhelminthes</taxon>
        <taxon>Cestoda</taxon>
        <taxon>Eucestoda</taxon>
        <taxon>Cyclophyllidea</taxon>
        <taxon>Taeniidae</taxon>
        <taxon>Echinococcus</taxon>
        <taxon>Echinococcus granulosus group</taxon>
    </lineage>
</organism>
<dbReference type="NCBIfam" id="TIGR00231">
    <property type="entry name" value="small_GTP"/>
    <property type="match status" value="1"/>
</dbReference>
<dbReference type="InterPro" id="IPR005225">
    <property type="entry name" value="Small_GTP-bd"/>
</dbReference>
<dbReference type="Gene3D" id="3.40.50.300">
    <property type="entry name" value="P-loop containing nucleotide triphosphate hydrolases"/>
    <property type="match status" value="1"/>
</dbReference>
<dbReference type="PANTHER" id="PTHR47977">
    <property type="entry name" value="RAS-RELATED PROTEIN RAB"/>
    <property type="match status" value="1"/>
</dbReference>
<name>W6UCR6_ECHGR</name>
<dbReference type="Proteomes" id="UP000019149">
    <property type="component" value="Unassembled WGS sequence"/>
</dbReference>
<dbReference type="SMART" id="SM00173">
    <property type="entry name" value="RAS"/>
    <property type="match status" value="1"/>
</dbReference>
<keyword evidence="1" id="KW-0547">Nucleotide-binding</keyword>
<dbReference type="SUPFAM" id="SSF52540">
    <property type="entry name" value="P-loop containing nucleoside triphosphate hydrolases"/>
    <property type="match status" value="1"/>
</dbReference>
<keyword evidence="4" id="KW-1185">Reference proteome</keyword>
<evidence type="ECO:0000256" key="1">
    <source>
        <dbReference type="ARBA" id="ARBA00022741"/>
    </source>
</evidence>
<dbReference type="InterPro" id="IPR001806">
    <property type="entry name" value="Small_GTPase"/>
</dbReference>
<dbReference type="EMBL" id="APAU02000060">
    <property type="protein sequence ID" value="EUB58526.1"/>
    <property type="molecule type" value="Genomic_DNA"/>
</dbReference>
<dbReference type="OMA" id="CAYYILP"/>
<dbReference type="STRING" id="6210.W6UCR6"/>
<dbReference type="GO" id="GO:0003924">
    <property type="term" value="F:GTPase activity"/>
    <property type="evidence" value="ECO:0007669"/>
    <property type="project" value="InterPro"/>
</dbReference>
<dbReference type="RefSeq" id="XP_024349722.1">
    <property type="nucleotide sequence ID" value="XM_024495864.1"/>
</dbReference>
<dbReference type="GO" id="GO:0005525">
    <property type="term" value="F:GTP binding"/>
    <property type="evidence" value="ECO:0007669"/>
    <property type="project" value="UniProtKB-KW"/>
</dbReference>
<keyword evidence="2" id="KW-0342">GTP-binding</keyword>
<dbReference type="PROSITE" id="PS51421">
    <property type="entry name" value="RAS"/>
    <property type="match status" value="1"/>
</dbReference>
<dbReference type="PROSITE" id="PS51419">
    <property type="entry name" value="RAB"/>
    <property type="match status" value="1"/>
</dbReference>
<gene>
    <name evidence="3" type="ORF">EGR_06615</name>
</gene>
<accession>W6UCR6</accession>
<dbReference type="KEGG" id="egl:EGR_06615"/>
<dbReference type="PRINTS" id="PR00449">
    <property type="entry name" value="RASTRNSFRMNG"/>
</dbReference>
<evidence type="ECO:0000256" key="2">
    <source>
        <dbReference type="ARBA" id="ARBA00023134"/>
    </source>
</evidence>
<dbReference type="FunFam" id="3.40.50.300:FF:001447">
    <property type="entry name" value="Ras-related protein Rab-1B"/>
    <property type="match status" value="1"/>
</dbReference>
<dbReference type="CTD" id="36342330"/>
<dbReference type="GeneID" id="36342330"/>
<dbReference type="OrthoDB" id="9989112at2759"/>
<dbReference type="SMART" id="SM00174">
    <property type="entry name" value="RHO"/>
    <property type="match status" value="1"/>
</dbReference>
<evidence type="ECO:0000313" key="3">
    <source>
        <dbReference type="EMBL" id="EUB58526.1"/>
    </source>
</evidence>
<dbReference type="PROSITE" id="PS51420">
    <property type="entry name" value="RHO"/>
    <property type="match status" value="1"/>
</dbReference>
<dbReference type="InterPro" id="IPR027417">
    <property type="entry name" value="P-loop_NTPase"/>
</dbReference>
<dbReference type="AlphaFoldDB" id="W6UCR6"/>